<dbReference type="EMBL" id="LQMQ01000001">
    <property type="protein sequence ID" value="KUO42668.1"/>
    <property type="molecule type" value="Genomic_DNA"/>
</dbReference>
<comment type="caution">
    <text evidence="2">The sequence shown here is derived from an EMBL/GenBank/DDBJ whole genome shotgun (WGS) entry which is preliminary data.</text>
</comment>
<evidence type="ECO:0000313" key="3">
    <source>
        <dbReference type="Proteomes" id="UP000074294"/>
    </source>
</evidence>
<name>A0A147K1P0_HADYE</name>
<evidence type="ECO:0000313" key="2">
    <source>
        <dbReference type="EMBL" id="KUO42668.1"/>
    </source>
</evidence>
<dbReference type="AlphaFoldDB" id="A0A147K1P0"/>
<dbReference type="Proteomes" id="UP000074294">
    <property type="component" value="Unassembled WGS sequence"/>
</dbReference>
<feature type="transmembrane region" description="Helical" evidence="1">
    <location>
        <begin position="171"/>
        <end position="192"/>
    </location>
</feature>
<keyword evidence="1" id="KW-0812">Transmembrane</keyword>
<proteinExistence type="predicted"/>
<feature type="transmembrane region" description="Helical" evidence="1">
    <location>
        <begin position="12"/>
        <end position="34"/>
    </location>
</feature>
<dbReference type="STRING" id="1776334.APZ16_04885"/>
<keyword evidence="1" id="KW-0472">Membrane</keyword>
<accession>A0A147K1P0</accession>
<feature type="transmembrane region" description="Helical" evidence="1">
    <location>
        <begin position="68"/>
        <end position="87"/>
    </location>
</feature>
<keyword evidence="1" id="KW-1133">Transmembrane helix</keyword>
<gene>
    <name evidence="2" type="ORF">APZ16_04885</name>
</gene>
<organism evidence="2 3">
    <name type="scientific">Hadarchaeum yellowstonense</name>
    <dbReference type="NCBI Taxonomy" id="1776334"/>
    <lineage>
        <taxon>Archaea</taxon>
        <taxon>Methanobacteriati</taxon>
        <taxon>Candidatus Hadarchaeota</taxon>
        <taxon>Candidatus Hadarchaeia</taxon>
        <taxon>Candidatus Hadarchaeales</taxon>
        <taxon>Candidatus Hadarchaeaceae</taxon>
        <taxon>Candidatus Hadarchaeum</taxon>
    </lineage>
</organism>
<feature type="transmembrane region" description="Helical" evidence="1">
    <location>
        <begin position="108"/>
        <end position="125"/>
    </location>
</feature>
<sequence>MNSGNTSSNGRTINVVGLAAGALMIILPFLGPWWMASVGTGAFEISLSPFDLSIMVFGQPIHSQLVDLLLLAAKIAMIISGVFLVLGSLSPKSWWSGRLVRFGVMKPLWAVIGIIIVVVLGAFFINNVLPGILSNAIPDGGASIQITVPYLVGSASATIQMGSQASITAPINLSLTPVFWVAVVTAILGIVARINHRRLKKQ</sequence>
<reference evidence="2 3" key="1">
    <citation type="journal article" date="2016" name="Nat. Microbiol.">
        <title>Genomic inference of the metabolism of cosmopolitan subsurface Archaea, Hadesarchaea.</title>
        <authorList>
            <person name="Baker B.J."/>
            <person name="Saw J.H."/>
            <person name="Lind A.E."/>
            <person name="Lazar C.S."/>
            <person name="Hinrichs K.-U."/>
            <person name="Teske A.P."/>
            <person name="Ettema T.J."/>
        </authorList>
    </citation>
    <scope>NUCLEOTIDE SEQUENCE [LARGE SCALE GENOMIC DNA]</scope>
</reference>
<evidence type="ECO:0000256" key="1">
    <source>
        <dbReference type="SAM" id="Phobius"/>
    </source>
</evidence>
<protein>
    <submittedName>
        <fullName evidence="2">Uncharacterized protein</fullName>
    </submittedName>
</protein>